<dbReference type="SMART" id="SM00256">
    <property type="entry name" value="FBOX"/>
    <property type="match status" value="1"/>
</dbReference>
<organism evidence="3 4">
    <name type="scientific">Crepidotus variabilis</name>
    <dbReference type="NCBI Taxonomy" id="179855"/>
    <lineage>
        <taxon>Eukaryota</taxon>
        <taxon>Fungi</taxon>
        <taxon>Dikarya</taxon>
        <taxon>Basidiomycota</taxon>
        <taxon>Agaricomycotina</taxon>
        <taxon>Agaricomycetes</taxon>
        <taxon>Agaricomycetidae</taxon>
        <taxon>Agaricales</taxon>
        <taxon>Agaricineae</taxon>
        <taxon>Crepidotaceae</taxon>
        <taxon>Crepidotus</taxon>
    </lineage>
</organism>
<dbReference type="PROSITE" id="PS50181">
    <property type="entry name" value="FBOX"/>
    <property type="match status" value="1"/>
</dbReference>
<sequence>MIAANLLSSSFTRMRRNPKRSITSGPQTLAGTSIVPSADSKDVDLDEEHMSDSESGSEYGSRQTTSDKPPAKRAKTTSITAGILLDDHGQTNKATSKRKANLSLLPTMPLDVLFEIFSNLSPWDIIALARTTKVFRETLISKNAATVWKAARANAGTPEGPPWLLEPSWAALLYGNVCQCCGAKNIQKLDFMILGRACTNCRKKHLVVKKKFESLFPELDRGILDLVPYTNVGGWAHGHASNSEFYWDTDVTKMDRSLNTLNHNIHRRVHGAKGALDAFRVEQLDKRNYLLENCRAWARWLSEVQFARAEERSAKQNIRMEQIKERLKGMGYLEQDLRFLYMDENAKGKAVVTDKVWSRLIIIFEPKATQARDDRLEYAMKNARRKRCAVIQTRYTVYKRTTHPFQWKHLPPLALVTLLDGFADLIGADDSVMFTTNAVEGLFEVFDTTLIQRSEELRQRLILAMQSASSSNNVGGMVSQAVPDTLQGGGSPASLVLDLATAVFRCGATTSASSSTHFGYLFGQDEVASHHCGRESLDDLWFFANFSCTGKSGARQQILSRPHVERPSRAVRAVEKILRLVALNPASATVADLDKKVGSFDVANSLRFGCVGCAMFKESGQFYRYGYNWRALVAHIDSCGSHNADINLFVLDSNQANEIKAFDIRDAQAEWTSKIWACSHCSEHADNLQTRDTVKVHLIHHHAVSDPRQDLDYVLLRGYTPYQKHKAKFRVLGPSQAASSKKNILTTMPGHAAVNSHSQAIPPAQFRFSSSSNNNKPNMYCLKCSQSSSRKFILQGVISHLRDKHQVQSPQFAIDYKPIN</sequence>
<dbReference type="Proteomes" id="UP000807306">
    <property type="component" value="Unassembled WGS sequence"/>
</dbReference>
<reference evidence="3" key="1">
    <citation type="submission" date="2020-11" db="EMBL/GenBank/DDBJ databases">
        <authorList>
            <consortium name="DOE Joint Genome Institute"/>
            <person name="Ahrendt S."/>
            <person name="Riley R."/>
            <person name="Andreopoulos W."/>
            <person name="Labutti K."/>
            <person name="Pangilinan J."/>
            <person name="Ruiz-Duenas F.J."/>
            <person name="Barrasa J.M."/>
            <person name="Sanchez-Garcia M."/>
            <person name="Camarero S."/>
            <person name="Miyauchi S."/>
            <person name="Serrano A."/>
            <person name="Linde D."/>
            <person name="Babiker R."/>
            <person name="Drula E."/>
            <person name="Ayuso-Fernandez I."/>
            <person name="Pacheco R."/>
            <person name="Padilla G."/>
            <person name="Ferreira P."/>
            <person name="Barriuso J."/>
            <person name="Kellner H."/>
            <person name="Castanera R."/>
            <person name="Alfaro M."/>
            <person name="Ramirez L."/>
            <person name="Pisabarro A.G."/>
            <person name="Kuo A."/>
            <person name="Tritt A."/>
            <person name="Lipzen A."/>
            <person name="He G."/>
            <person name="Yan M."/>
            <person name="Ng V."/>
            <person name="Cullen D."/>
            <person name="Martin F."/>
            <person name="Rosso M.-N."/>
            <person name="Henrissat B."/>
            <person name="Hibbett D."/>
            <person name="Martinez A.T."/>
            <person name="Grigoriev I.V."/>
        </authorList>
    </citation>
    <scope>NUCLEOTIDE SEQUENCE</scope>
    <source>
        <strain evidence="3">CBS 506.95</strain>
    </source>
</reference>
<dbReference type="SUPFAM" id="SSF81383">
    <property type="entry name" value="F-box domain"/>
    <property type="match status" value="1"/>
</dbReference>
<dbReference type="CDD" id="cd09917">
    <property type="entry name" value="F-box_SF"/>
    <property type="match status" value="1"/>
</dbReference>
<evidence type="ECO:0000313" key="4">
    <source>
        <dbReference type="Proteomes" id="UP000807306"/>
    </source>
</evidence>
<dbReference type="Pfam" id="PF00646">
    <property type="entry name" value="F-box"/>
    <property type="match status" value="1"/>
</dbReference>
<proteinExistence type="predicted"/>
<evidence type="ECO:0000259" key="2">
    <source>
        <dbReference type="PROSITE" id="PS50181"/>
    </source>
</evidence>
<evidence type="ECO:0000256" key="1">
    <source>
        <dbReference type="SAM" id="MobiDB-lite"/>
    </source>
</evidence>
<feature type="compositionally biased region" description="Basic and acidic residues" evidence="1">
    <location>
        <begin position="39"/>
        <end position="52"/>
    </location>
</feature>
<comment type="caution">
    <text evidence="3">The sequence shown here is derived from an EMBL/GenBank/DDBJ whole genome shotgun (WGS) entry which is preliminary data.</text>
</comment>
<evidence type="ECO:0000313" key="3">
    <source>
        <dbReference type="EMBL" id="KAF9524736.1"/>
    </source>
</evidence>
<feature type="compositionally biased region" description="Polar residues" evidence="1">
    <location>
        <begin position="53"/>
        <end position="67"/>
    </location>
</feature>
<accession>A0A9P6E8Y7</accession>
<dbReference type="EMBL" id="MU157894">
    <property type="protein sequence ID" value="KAF9524736.1"/>
    <property type="molecule type" value="Genomic_DNA"/>
</dbReference>
<dbReference type="AlphaFoldDB" id="A0A9P6E8Y7"/>
<dbReference type="InterPro" id="IPR001810">
    <property type="entry name" value="F-box_dom"/>
</dbReference>
<name>A0A9P6E8Y7_9AGAR</name>
<gene>
    <name evidence="3" type="ORF">CPB83DRAFT_598384</name>
</gene>
<feature type="domain" description="F-box" evidence="2">
    <location>
        <begin position="102"/>
        <end position="151"/>
    </location>
</feature>
<feature type="compositionally biased region" description="Polar residues" evidence="1">
    <location>
        <begin position="20"/>
        <end position="35"/>
    </location>
</feature>
<dbReference type="OrthoDB" id="2322499at2759"/>
<feature type="region of interest" description="Disordered" evidence="1">
    <location>
        <begin position="15"/>
        <end position="79"/>
    </location>
</feature>
<protein>
    <recommendedName>
        <fullName evidence="2">F-box domain-containing protein</fullName>
    </recommendedName>
</protein>
<dbReference type="InterPro" id="IPR036047">
    <property type="entry name" value="F-box-like_dom_sf"/>
</dbReference>
<keyword evidence="4" id="KW-1185">Reference proteome</keyword>